<evidence type="ECO:0000313" key="2">
    <source>
        <dbReference type="Proteomes" id="UP001054821"/>
    </source>
</evidence>
<reference evidence="1 2" key="1">
    <citation type="journal article" date="2022" name="G3 (Bethesda)">
        <title>Whole-genome sequence and methylome profiling of the almond [Prunus dulcis (Mill.) D.A. Webb] cultivar 'Nonpareil'.</title>
        <authorList>
            <person name="D'Amico-Willman K.M."/>
            <person name="Ouma W.Z."/>
            <person name="Meulia T."/>
            <person name="Sideli G.M."/>
            <person name="Gradziel T.M."/>
            <person name="Fresnedo-Ramirez J."/>
        </authorList>
    </citation>
    <scope>NUCLEOTIDE SEQUENCE [LARGE SCALE GENOMIC DNA]</scope>
    <source>
        <strain evidence="1">Clone GOH B32 T37-40</strain>
    </source>
</reference>
<evidence type="ECO:0000313" key="1">
    <source>
        <dbReference type="EMBL" id="KAI5312782.1"/>
    </source>
</evidence>
<keyword evidence="2" id="KW-1185">Reference proteome</keyword>
<name>A0AAD4UVX2_PRUDU</name>
<proteinExistence type="predicted"/>
<dbReference type="PANTHER" id="PTHR11439:SF517">
    <property type="entry name" value="CYSTEINE-RICH RLK (RECEPTOR-LIKE PROTEIN KINASE) 8"/>
    <property type="match status" value="1"/>
</dbReference>
<protein>
    <submittedName>
        <fullName evidence="1">Uncharacterized protein</fullName>
    </submittedName>
</protein>
<gene>
    <name evidence="1" type="ORF">L3X38_041956</name>
</gene>
<dbReference type="AlphaFoldDB" id="A0AAD4UVX2"/>
<dbReference type="EMBL" id="JAJFAZ020000008">
    <property type="protein sequence ID" value="KAI5312782.1"/>
    <property type="molecule type" value="Genomic_DNA"/>
</dbReference>
<dbReference type="PANTHER" id="PTHR11439">
    <property type="entry name" value="GAG-POL-RELATED RETROTRANSPOSON"/>
    <property type="match status" value="1"/>
</dbReference>
<accession>A0AAD4UVX2</accession>
<sequence>MDRSNPIHNPIVLGLGTWKILLSFHLQAAKRVLRFLKGRTYYGVFYKNGEDEELTTYTDIDYAGDLEDRRSTSGYVFKMCSGTTSWSSRK</sequence>
<organism evidence="1 2">
    <name type="scientific">Prunus dulcis</name>
    <name type="common">Almond</name>
    <name type="synonym">Amygdalus dulcis</name>
    <dbReference type="NCBI Taxonomy" id="3755"/>
    <lineage>
        <taxon>Eukaryota</taxon>
        <taxon>Viridiplantae</taxon>
        <taxon>Streptophyta</taxon>
        <taxon>Embryophyta</taxon>
        <taxon>Tracheophyta</taxon>
        <taxon>Spermatophyta</taxon>
        <taxon>Magnoliopsida</taxon>
        <taxon>eudicotyledons</taxon>
        <taxon>Gunneridae</taxon>
        <taxon>Pentapetalae</taxon>
        <taxon>rosids</taxon>
        <taxon>fabids</taxon>
        <taxon>Rosales</taxon>
        <taxon>Rosaceae</taxon>
        <taxon>Amygdaloideae</taxon>
        <taxon>Amygdaleae</taxon>
        <taxon>Prunus</taxon>
    </lineage>
</organism>
<comment type="caution">
    <text evidence="1">The sequence shown here is derived from an EMBL/GenBank/DDBJ whole genome shotgun (WGS) entry which is preliminary data.</text>
</comment>
<dbReference type="Proteomes" id="UP001054821">
    <property type="component" value="Chromosome 8"/>
</dbReference>